<keyword evidence="11" id="KW-1185">Reference proteome</keyword>
<feature type="binding site" evidence="9">
    <location>
        <position position="182"/>
    </location>
    <ligand>
        <name>[4Fe-4S] cluster</name>
        <dbReference type="ChEBI" id="CHEBI:49883"/>
        <label>2</label>
        <note>4Fe-4S-S-AdoMet</note>
    </ligand>
</feature>
<feature type="binding site" evidence="9">
    <location>
        <position position="186"/>
    </location>
    <ligand>
        <name>[4Fe-4S] cluster</name>
        <dbReference type="ChEBI" id="CHEBI:49883"/>
        <label>2</label>
        <note>4Fe-4S-S-AdoMet</note>
    </ligand>
</feature>
<dbReference type="UniPathway" id="UPA00538">
    <property type="reaction ID" value="UER00593"/>
</dbReference>
<dbReference type="RefSeq" id="XP_027196488.1">
    <property type="nucleotide sequence ID" value="XM_027340687.1"/>
</dbReference>
<dbReference type="SFLD" id="SFLDS00029">
    <property type="entry name" value="Radical_SAM"/>
    <property type="match status" value="1"/>
</dbReference>
<dbReference type="InterPro" id="IPR003698">
    <property type="entry name" value="Lipoyl_synth"/>
</dbReference>
<evidence type="ECO:0000256" key="3">
    <source>
        <dbReference type="ARBA" id="ARBA00022679"/>
    </source>
</evidence>
<keyword evidence="6 9" id="KW-0408">Iron</keyword>
<evidence type="ECO:0000256" key="1">
    <source>
        <dbReference type="ARBA" id="ARBA00004173"/>
    </source>
</evidence>
<feature type="domain" description="Radical SAM core" evidence="10">
    <location>
        <begin position="165"/>
        <end position="386"/>
    </location>
</feature>
<dbReference type="SFLD" id="SFLDG01058">
    <property type="entry name" value="lipoyl_synthase_like"/>
    <property type="match status" value="1"/>
</dbReference>
<keyword evidence="3 9" id="KW-0808">Transferase</keyword>
<dbReference type="PANTHER" id="PTHR10949:SF0">
    <property type="entry name" value="LIPOYL SYNTHASE, MITOCHONDRIAL"/>
    <property type="match status" value="1"/>
</dbReference>
<keyword evidence="4 9" id="KW-0949">S-adenosyl-L-methionine</keyword>
<dbReference type="PROSITE" id="PS51918">
    <property type="entry name" value="RADICAL_SAM"/>
    <property type="match status" value="1"/>
</dbReference>
<dbReference type="GO" id="GO:0051539">
    <property type="term" value="F:4 iron, 4 sulfur cluster binding"/>
    <property type="evidence" value="ECO:0007669"/>
    <property type="project" value="UniProtKB-UniRule"/>
</dbReference>
<protein>
    <recommendedName>
        <fullName evidence="9">Lipoyl synthase, mitochondrial</fullName>
        <ecNumber evidence="9">2.8.1.8</ecNumber>
    </recommendedName>
    <alternativeName>
        <fullName evidence="9">Lipoate synthase</fullName>
        <shortName evidence="9">LS</shortName>
        <shortName evidence="9">Lip-syn</shortName>
    </alternativeName>
    <alternativeName>
        <fullName evidence="9">Lipoic acid synthase</fullName>
    </alternativeName>
</protein>
<comment type="catalytic activity">
    <reaction evidence="8 9">
        <text>[[Fe-S] cluster scaffold protein carrying a second [4Fe-4S](2+) cluster] + N(6)-octanoyl-L-lysyl-[protein] + 2 oxidized [2Fe-2S]-[ferredoxin] + 2 S-adenosyl-L-methionine + 4 H(+) = [[Fe-S] cluster scaffold protein] + N(6)-[(R)-dihydrolipoyl]-L-lysyl-[protein] + 4 Fe(3+) + 2 hydrogen sulfide + 2 5'-deoxyadenosine + 2 L-methionine + 2 reduced [2Fe-2S]-[ferredoxin]</text>
        <dbReference type="Rhea" id="RHEA:16585"/>
        <dbReference type="Rhea" id="RHEA-COMP:9928"/>
        <dbReference type="Rhea" id="RHEA-COMP:10000"/>
        <dbReference type="Rhea" id="RHEA-COMP:10001"/>
        <dbReference type="Rhea" id="RHEA-COMP:10475"/>
        <dbReference type="Rhea" id="RHEA-COMP:14568"/>
        <dbReference type="Rhea" id="RHEA-COMP:14569"/>
        <dbReference type="ChEBI" id="CHEBI:15378"/>
        <dbReference type="ChEBI" id="CHEBI:17319"/>
        <dbReference type="ChEBI" id="CHEBI:29034"/>
        <dbReference type="ChEBI" id="CHEBI:29919"/>
        <dbReference type="ChEBI" id="CHEBI:33722"/>
        <dbReference type="ChEBI" id="CHEBI:33737"/>
        <dbReference type="ChEBI" id="CHEBI:33738"/>
        <dbReference type="ChEBI" id="CHEBI:57844"/>
        <dbReference type="ChEBI" id="CHEBI:59789"/>
        <dbReference type="ChEBI" id="CHEBI:78809"/>
        <dbReference type="ChEBI" id="CHEBI:83100"/>
        <dbReference type="EC" id="2.8.1.8"/>
    </reaction>
</comment>
<dbReference type="Pfam" id="PF16881">
    <property type="entry name" value="LIAS_N"/>
    <property type="match status" value="1"/>
</dbReference>
<dbReference type="InterPro" id="IPR058240">
    <property type="entry name" value="rSAM_sf"/>
</dbReference>
<dbReference type="OMA" id="PYCDIDF"/>
<keyword evidence="7 9" id="KW-0411">Iron-sulfur</keyword>
<dbReference type="GO" id="GO:0005739">
    <property type="term" value="C:mitochondrion"/>
    <property type="evidence" value="ECO:0007669"/>
    <property type="project" value="UniProtKB-SubCell"/>
</dbReference>
<evidence type="ECO:0000256" key="2">
    <source>
        <dbReference type="ARBA" id="ARBA00022485"/>
    </source>
</evidence>
<dbReference type="RefSeq" id="XP_027196480.1">
    <property type="nucleotide sequence ID" value="XM_027340679.1"/>
</dbReference>
<dbReference type="GO" id="GO:0009249">
    <property type="term" value="P:protein lipoylation"/>
    <property type="evidence" value="ECO:0007669"/>
    <property type="project" value="UniProtKB-UniRule"/>
</dbReference>
<comment type="cofactor">
    <cofactor evidence="9">
        <name>[4Fe-4S] cluster</name>
        <dbReference type="ChEBI" id="CHEBI:49883"/>
    </cofactor>
    <text evidence="9">Binds 2 [4Fe-4S] clusters per subunit. One cluster is coordinated with 3 cysteines and an exchangeable S-adenosyl-L-methionine.</text>
</comment>
<evidence type="ECO:0000256" key="7">
    <source>
        <dbReference type="ARBA" id="ARBA00023014"/>
    </source>
</evidence>
<feature type="binding site" evidence="9">
    <location>
        <position position="189"/>
    </location>
    <ligand>
        <name>[4Fe-4S] cluster</name>
        <dbReference type="ChEBI" id="CHEBI:49883"/>
        <label>2</label>
        <note>4Fe-4S-S-AdoMet</note>
    </ligand>
</feature>
<organism evidence="11 13">
    <name type="scientific">Dermatophagoides pteronyssinus</name>
    <name type="common">European house dust mite</name>
    <dbReference type="NCBI Taxonomy" id="6956"/>
    <lineage>
        <taxon>Eukaryota</taxon>
        <taxon>Metazoa</taxon>
        <taxon>Ecdysozoa</taxon>
        <taxon>Arthropoda</taxon>
        <taxon>Chelicerata</taxon>
        <taxon>Arachnida</taxon>
        <taxon>Acari</taxon>
        <taxon>Acariformes</taxon>
        <taxon>Sarcoptiformes</taxon>
        <taxon>Astigmata</taxon>
        <taxon>Psoroptidia</taxon>
        <taxon>Analgoidea</taxon>
        <taxon>Pyroglyphidae</taxon>
        <taxon>Dermatophagoidinae</taxon>
        <taxon>Dermatophagoides</taxon>
    </lineage>
</organism>
<evidence type="ECO:0000256" key="8">
    <source>
        <dbReference type="ARBA" id="ARBA00047326"/>
    </source>
</evidence>
<dbReference type="KEGG" id="dpte:113790966"/>
<reference evidence="12 13" key="1">
    <citation type="submission" date="2025-04" db="UniProtKB">
        <authorList>
            <consortium name="RefSeq"/>
        </authorList>
    </citation>
    <scope>IDENTIFICATION</scope>
    <source>
        <strain evidence="12 13">Airmid</strain>
    </source>
</reference>
<feature type="binding site" evidence="9">
    <location>
        <position position="156"/>
    </location>
    <ligand>
        <name>[4Fe-4S] cluster</name>
        <dbReference type="ChEBI" id="CHEBI:49883"/>
        <label>1</label>
    </ligand>
</feature>
<comment type="pathway">
    <text evidence="9">Protein modification; protein lipoylation via endogenous pathway; protein N(6)-(lipoyl)lysine from octanoyl-[acyl-carrier-protein]: step 2/2.</text>
</comment>
<evidence type="ECO:0000256" key="5">
    <source>
        <dbReference type="ARBA" id="ARBA00022723"/>
    </source>
</evidence>
<dbReference type="SMART" id="SM00729">
    <property type="entry name" value="Elp3"/>
    <property type="match status" value="1"/>
</dbReference>
<name>A0A6P6XU77_DERPT</name>
<dbReference type="NCBIfam" id="NF004019">
    <property type="entry name" value="PRK05481.1"/>
    <property type="match status" value="1"/>
</dbReference>
<dbReference type="EC" id="2.8.1.8" evidence="9"/>
<evidence type="ECO:0000313" key="12">
    <source>
        <dbReference type="RefSeq" id="XP_027196480.1"/>
    </source>
</evidence>
<dbReference type="CDD" id="cd01335">
    <property type="entry name" value="Radical_SAM"/>
    <property type="match status" value="1"/>
</dbReference>
<gene>
    <name evidence="12 13 14" type="primary">LOC113790966</name>
</gene>
<dbReference type="SUPFAM" id="SSF102114">
    <property type="entry name" value="Radical SAM enzymes"/>
    <property type="match status" value="1"/>
</dbReference>
<dbReference type="OrthoDB" id="3231at2759"/>
<comment type="function">
    <text evidence="9">Catalyzes the radical-mediated insertion of two sulfur atoms into the C-6 and C-8 positions of the octanoyl moiety bound to the lipoyl domains of lipoate-dependent enzymes, thereby converting the octanoylated domains into lipoylated derivatives.</text>
</comment>
<feature type="binding site" evidence="9">
    <location>
        <position position="397"/>
    </location>
    <ligand>
        <name>[4Fe-4S] cluster</name>
        <dbReference type="ChEBI" id="CHEBI:49883"/>
        <label>1</label>
    </ligand>
</feature>
<evidence type="ECO:0000313" key="14">
    <source>
        <dbReference type="RefSeq" id="XP_027196496.1"/>
    </source>
</evidence>
<evidence type="ECO:0000259" key="10">
    <source>
        <dbReference type="PROSITE" id="PS51918"/>
    </source>
</evidence>
<comment type="subcellular location">
    <subcellularLocation>
        <location evidence="1 9">Mitochondrion</location>
    </subcellularLocation>
</comment>
<dbReference type="NCBIfam" id="NF009544">
    <property type="entry name" value="PRK12928.1"/>
    <property type="match status" value="1"/>
</dbReference>
<dbReference type="GO" id="GO:0046872">
    <property type="term" value="F:metal ion binding"/>
    <property type="evidence" value="ECO:0007669"/>
    <property type="project" value="UniProtKB-KW"/>
</dbReference>
<keyword evidence="5 9" id="KW-0479">Metal-binding</keyword>
<keyword evidence="2 9" id="KW-0004">4Fe-4S</keyword>
<proteinExistence type="inferred from homology"/>
<dbReference type="GO" id="GO:0016992">
    <property type="term" value="F:lipoate synthase activity"/>
    <property type="evidence" value="ECO:0007669"/>
    <property type="project" value="UniProtKB-UniRule"/>
</dbReference>
<dbReference type="CTD" id="40259"/>
<dbReference type="InterPro" id="IPR007197">
    <property type="entry name" value="rSAM"/>
</dbReference>
<feature type="binding site" evidence="9">
    <location>
        <position position="151"/>
    </location>
    <ligand>
        <name>[4Fe-4S] cluster</name>
        <dbReference type="ChEBI" id="CHEBI:49883"/>
        <label>1</label>
    </ligand>
</feature>
<dbReference type="NCBIfam" id="TIGR00510">
    <property type="entry name" value="lipA"/>
    <property type="match status" value="1"/>
</dbReference>
<evidence type="ECO:0000256" key="6">
    <source>
        <dbReference type="ARBA" id="ARBA00023004"/>
    </source>
</evidence>
<sequence length="422" mass="47973">MFTCEQSHSKYELNSNFYLFTIDFFVVVRITEMQHMLIHHRKISVSTTIQRWVRLSTDSSLSNADGSSTKDKISLTFKEKLNKGPEFEDFIAGVVPRNIKTFGDYQGKLKREIGENERLRLPPWLKREIPVGPNYHRLKSTLRNLKLHTVCEEAKCPNIGECWGGSESSTATATIMLMGDTCTRGCRFCSVKTARKPPPVDPEEPVNTAKAIVAWNLDYVVLTSVDRDDMPDGGAEHFARTVREIKRLSPDLLVECLTPDFRGQHANVATVASSGLDVFAHNIETVRDYQKFVRDPRANYDQSLDVLRYAKESQPVIITKTSLMLGFGETDDQIKQTMEDLRQANVDCLTLGQYMQPTKRHLKVVEYVTPEKFAFWEDYGNRLGFAYTASGPLVRSSYKAGEFFIKNLIAKRRQNNSSSSNL</sequence>
<dbReference type="RefSeq" id="XP_027196496.1">
    <property type="nucleotide sequence ID" value="XM_027340695.1"/>
</dbReference>
<dbReference type="InterPro" id="IPR006638">
    <property type="entry name" value="Elp3/MiaA/NifB-like_rSAM"/>
</dbReference>
<accession>A0A6P6XU77</accession>
<dbReference type="Proteomes" id="UP000515146">
    <property type="component" value="Unplaced"/>
</dbReference>
<evidence type="ECO:0000256" key="4">
    <source>
        <dbReference type="ARBA" id="ARBA00022691"/>
    </source>
</evidence>
<dbReference type="FunFam" id="3.20.20.70:FF:000036">
    <property type="entry name" value="Lipoyl synthase, mitochondrial"/>
    <property type="match status" value="1"/>
</dbReference>
<comment type="similarity">
    <text evidence="9">Belongs to the radical SAM superfamily. Lipoyl synthase family.</text>
</comment>
<dbReference type="InterPro" id="IPR031691">
    <property type="entry name" value="LIAS_N"/>
</dbReference>
<dbReference type="HAMAP" id="MF_00206">
    <property type="entry name" value="Lipoyl_synth"/>
    <property type="match status" value="1"/>
</dbReference>
<dbReference type="InterPro" id="IPR013785">
    <property type="entry name" value="Aldolase_TIM"/>
</dbReference>
<evidence type="ECO:0000313" key="13">
    <source>
        <dbReference type="RefSeq" id="XP_027196488.1"/>
    </source>
</evidence>
<dbReference type="Pfam" id="PF04055">
    <property type="entry name" value="Radical_SAM"/>
    <property type="match status" value="1"/>
</dbReference>
<evidence type="ECO:0000313" key="11">
    <source>
        <dbReference type="Proteomes" id="UP000515146"/>
    </source>
</evidence>
<dbReference type="SFLD" id="SFLDF00271">
    <property type="entry name" value="lipoyl_synthase"/>
    <property type="match status" value="1"/>
</dbReference>
<dbReference type="AlphaFoldDB" id="A0A6P6XU77"/>
<evidence type="ECO:0000256" key="9">
    <source>
        <dbReference type="HAMAP-Rule" id="MF_03123"/>
    </source>
</evidence>
<dbReference type="PANTHER" id="PTHR10949">
    <property type="entry name" value="LIPOYL SYNTHASE"/>
    <property type="match status" value="1"/>
</dbReference>
<feature type="binding site" evidence="9">
    <location>
        <position position="162"/>
    </location>
    <ligand>
        <name>[4Fe-4S] cluster</name>
        <dbReference type="ChEBI" id="CHEBI:49883"/>
        <label>1</label>
    </ligand>
</feature>
<dbReference type="Gene3D" id="3.20.20.70">
    <property type="entry name" value="Aldolase class I"/>
    <property type="match status" value="1"/>
</dbReference>
<keyword evidence="9" id="KW-0496">Mitochondrion</keyword>